<reference evidence="2 3" key="1">
    <citation type="submission" date="2018-08" db="EMBL/GenBank/DDBJ databases">
        <title>A genome reference for cultivated species of the human gut microbiota.</title>
        <authorList>
            <person name="Zou Y."/>
            <person name="Xue W."/>
            <person name="Luo G."/>
        </authorList>
    </citation>
    <scope>NUCLEOTIDE SEQUENCE [LARGE SCALE GENOMIC DNA]</scope>
    <source>
        <strain evidence="2 3">AM37-1AC</strain>
    </source>
</reference>
<comment type="caution">
    <text evidence="2">The sequence shown here is derived from an EMBL/GenBank/DDBJ whole genome shotgun (WGS) entry which is preliminary data.</text>
</comment>
<dbReference type="AlphaFoldDB" id="A0A413Z3Q2"/>
<sequence length="166" mass="19686">MKVTNEYVLELQQLNRRMDNIEKLMNMILLNDLIDDVEGVTEKEKNTKKEVLKKESTRVRIADIKRDTEITIDPYLLKLLNHYNLDIGEQDRVCDINVVYILMPRHMGTAIGDVIYLNKKFKERYPEMEPVFKYETINGMHRKRLMQEKISFCVKGKEMRIYGAGQ</sequence>
<evidence type="ECO:0000256" key="1">
    <source>
        <dbReference type="SAM" id="Coils"/>
    </source>
</evidence>
<dbReference type="Proteomes" id="UP000283513">
    <property type="component" value="Unassembled WGS sequence"/>
</dbReference>
<keyword evidence="1" id="KW-0175">Coiled coil</keyword>
<gene>
    <name evidence="2" type="ORF">DW856_12655</name>
</gene>
<evidence type="ECO:0000313" key="3">
    <source>
        <dbReference type="Proteomes" id="UP000283513"/>
    </source>
</evidence>
<proteinExistence type="predicted"/>
<feature type="coiled-coil region" evidence="1">
    <location>
        <begin position="4"/>
        <end position="50"/>
    </location>
</feature>
<accession>A0A413Z3Q2</accession>
<dbReference type="RefSeq" id="WP_118598346.1">
    <property type="nucleotide sequence ID" value="NZ_QSHO01000011.1"/>
</dbReference>
<name>A0A413Z3Q2_9FIRM</name>
<evidence type="ECO:0000313" key="2">
    <source>
        <dbReference type="EMBL" id="RHC15925.1"/>
    </source>
</evidence>
<dbReference type="EMBL" id="QSHO01000011">
    <property type="protein sequence ID" value="RHC15925.1"/>
    <property type="molecule type" value="Genomic_DNA"/>
</dbReference>
<organism evidence="2 3">
    <name type="scientific">Roseburia intestinalis</name>
    <dbReference type="NCBI Taxonomy" id="166486"/>
    <lineage>
        <taxon>Bacteria</taxon>
        <taxon>Bacillati</taxon>
        <taxon>Bacillota</taxon>
        <taxon>Clostridia</taxon>
        <taxon>Lachnospirales</taxon>
        <taxon>Lachnospiraceae</taxon>
        <taxon>Roseburia</taxon>
    </lineage>
</organism>
<protein>
    <submittedName>
        <fullName evidence="2">Uncharacterized protein</fullName>
    </submittedName>
</protein>